<dbReference type="EMBL" id="JXRP01000019">
    <property type="protein sequence ID" value="KIL44539.1"/>
    <property type="molecule type" value="Genomic_DNA"/>
</dbReference>
<keyword evidence="3" id="KW-1185">Reference proteome</keyword>
<dbReference type="InterPro" id="IPR002575">
    <property type="entry name" value="Aminoglycoside_PTrfase"/>
</dbReference>
<dbReference type="Pfam" id="PF01636">
    <property type="entry name" value="APH"/>
    <property type="match status" value="1"/>
</dbReference>
<dbReference type="Gene3D" id="3.90.1200.10">
    <property type="match status" value="1"/>
</dbReference>
<organism evidence="2 3">
    <name type="scientific">Jeotgalibacillus soli</name>
    <dbReference type="NCBI Taxonomy" id="889306"/>
    <lineage>
        <taxon>Bacteria</taxon>
        <taxon>Bacillati</taxon>
        <taxon>Bacillota</taxon>
        <taxon>Bacilli</taxon>
        <taxon>Bacillales</taxon>
        <taxon>Caryophanaceae</taxon>
        <taxon>Jeotgalibacillus</taxon>
    </lineage>
</organism>
<dbReference type="PANTHER" id="PTHR39179">
    <property type="entry name" value="SPORE COAT PROTEIN I"/>
    <property type="match status" value="1"/>
</dbReference>
<gene>
    <name evidence="2" type="ORF">KP78_35030</name>
</gene>
<feature type="domain" description="Aminoglycoside phosphotransferase" evidence="1">
    <location>
        <begin position="105"/>
        <end position="222"/>
    </location>
</feature>
<dbReference type="PATRIC" id="fig|889306.3.peg.3520"/>
<reference evidence="2 3" key="1">
    <citation type="submission" date="2015-01" db="EMBL/GenBank/DDBJ databases">
        <title>Genome sequencing of Jeotgalibacillus soli.</title>
        <authorList>
            <person name="Goh K.M."/>
            <person name="Chan K.-G."/>
            <person name="Yaakop A.S."/>
            <person name="Ee R."/>
            <person name="Gan H.M."/>
            <person name="Chan C.S."/>
        </authorList>
    </citation>
    <scope>NUCLEOTIDE SEQUENCE [LARGE SCALE GENOMIC DNA]</scope>
    <source>
        <strain evidence="2 3">P9</strain>
    </source>
</reference>
<dbReference type="STRING" id="889306.KP78_35030"/>
<dbReference type="AlphaFoldDB" id="A0A0C2RS25"/>
<proteinExistence type="predicted"/>
<sequence>MSRLLSFLTKNSIKNNELYPIKKNVYKWMTGEEKWIVKGYTDRKLAARIRDLHFQLEKNSFQNAPYLHRWNRKELIEIDSKYYLIFLFMEGDAVNYRMSVQRNQVLQMLHQFHQLSQLLPKKILIQFPEERWIERWQRRFNQWQSHKASLMQFLPSSIIQYYTSLGVESLTRLSLLEKNTGLQHGYLVHGDVAHHNFIINKSRVALIDFDLASRSHPIIEYVQWANRVLPSIGWQIDLLFDHAIIADFKDCPVFLTGLLYPGDVYREWNRFIESKEKNDLRFLSYLNNLSVKQIHQRKKFVMDVLTRIRKLSV</sequence>
<dbReference type="InterPro" id="IPR011009">
    <property type="entry name" value="Kinase-like_dom_sf"/>
</dbReference>
<dbReference type="SUPFAM" id="SSF56112">
    <property type="entry name" value="Protein kinase-like (PK-like)"/>
    <property type="match status" value="1"/>
</dbReference>
<comment type="caution">
    <text evidence="2">The sequence shown here is derived from an EMBL/GenBank/DDBJ whole genome shotgun (WGS) entry which is preliminary data.</text>
</comment>
<dbReference type="GO" id="GO:0042601">
    <property type="term" value="C:endospore-forming forespore"/>
    <property type="evidence" value="ECO:0007669"/>
    <property type="project" value="TreeGrafter"/>
</dbReference>
<accession>A0A0C2RS25</accession>
<evidence type="ECO:0000313" key="3">
    <source>
        <dbReference type="Proteomes" id="UP000031938"/>
    </source>
</evidence>
<evidence type="ECO:0000313" key="2">
    <source>
        <dbReference type="EMBL" id="KIL44539.1"/>
    </source>
</evidence>
<name>A0A0C2RS25_9BACL</name>
<dbReference type="Proteomes" id="UP000031938">
    <property type="component" value="Unassembled WGS sequence"/>
</dbReference>
<dbReference type="InterPro" id="IPR047175">
    <property type="entry name" value="CotS-like"/>
</dbReference>
<dbReference type="PANTHER" id="PTHR39179:SF3">
    <property type="entry name" value="COTS-RELATED PROTEIN"/>
    <property type="match status" value="1"/>
</dbReference>
<protein>
    <recommendedName>
        <fullName evidence="1">Aminoglycoside phosphotransferase domain-containing protein</fullName>
    </recommendedName>
</protein>
<evidence type="ECO:0000259" key="1">
    <source>
        <dbReference type="Pfam" id="PF01636"/>
    </source>
</evidence>